<evidence type="ECO:0000256" key="2">
    <source>
        <dbReference type="ARBA" id="ARBA00023043"/>
    </source>
</evidence>
<dbReference type="Pfam" id="PF12796">
    <property type="entry name" value="Ank_2"/>
    <property type="match status" value="1"/>
</dbReference>
<dbReference type="SMART" id="SM00248">
    <property type="entry name" value="ANK"/>
    <property type="match status" value="4"/>
</dbReference>
<dbReference type="AlphaFoldDB" id="A0A2I1N995"/>
<evidence type="ECO:0000256" key="1">
    <source>
        <dbReference type="ARBA" id="ARBA00022737"/>
    </source>
</evidence>
<comment type="caution">
    <text evidence="4">The sequence shown here is derived from an EMBL/GenBank/DDBJ whole genome shotgun (WGS) entry which is preliminary data.</text>
</comment>
<dbReference type="PROSITE" id="PS50088">
    <property type="entry name" value="ANK_REPEAT"/>
    <property type="match status" value="2"/>
</dbReference>
<dbReference type="SUPFAM" id="SSF48403">
    <property type="entry name" value="Ankyrin repeat"/>
    <property type="match status" value="1"/>
</dbReference>
<dbReference type="PANTHER" id="PTHR24198">
    <property type="entry name" value="ANKYRIN REPEAT AND PROTEIN KINASE DOMAIN-CONTAINING PROTEIN"/>
    <property type="match status" value="1"/>
</dbReference>
<feature type="repeat" description="ANK" evidence="3">
    <location>
        <begin position="275"/>
        <end position="307"/>
    </location>
</feature>
<gene>
    <name evidence="4" type="ORF">CYJ41_05795</name>
</gene>
<evidence type="ECO:0000256" key="3">
    <source>
        <dbReference type="PROSITE-ProRule" id="PRU00023"/>
    </source>
</evidence>
<reference evidence="4 5" key="1">
    <citation type="submission" date="2017-12" db="EMBL/GenBank/DDBJ databases">
        <title>Phylogenetic diversity of female urinary microbiome.</title>
        <authorList>
            <person name="Thomas-White K."/>
            <person name="Wolfe A.J."/>
        </authorList>
    </citation>
    <scope>NUCLEOTIDE SEQUENCE [LARGE SCALE GENOMIC DNA]</scope>
    <source>
        <strain evidence="4 5">UMB0112</strain>
    </source>
</reference>
<dbReference type="InterPro" id="IPR036770">
    <property type="entry name" value="Ankyrin_rpt-contain_sf"/>
</dbReference>
<keyword evidence="2 3" id="KW-0040">ANK repeat</keyword>
<dbReference type="InterPro" id="IPR002110">
    <property type="entry name" value="Ankyrin_rpt"/>
</dbReference>
<dbReference type="Proteomes" id="UP000234639">
    <property type="component" value="Unassembled WGS sequence"/>
</dbReference>
<dbReference type="PANTHER" id="PTHR24198:SF165">
    <property type="entry name" value="ANKYRIN REPEAT-CONTAINING PROTEIN-RELATED"/>
    <property type="match status" value="1"/>
</dbReference>
<keyword evidence="1" id="KW-0677">Repeat</keyword>
<evidence type="ECO:0000313" key="4">
    <source>
        <dbReference type="EMBL" id="PKZ28941.1"/>
    </source>
</evidence>
<feature type="repeat" description="ANK" evidence="3">
    <location>
        <begin position="331"/>
        <end position="363"/>
    </location>
</feature>
<protein>
    <submittedName>
        <fullName evidence="4">Ankyrin repeat domain-containing protein</fullName>
    </submittedName>
</protein>
<dbReference type="RefSeq" id="WP_101637349.1">
    <property type="nucleotide sequence ID" value="NZ_PKHU01000005.1"/>
</dbReference>
<dbReference type="EMBL" id="PKHU01000005">
    <property type="protein sequence ID" value="PKZ28941.1"/>
    <property type="molecule type" value="Genomic_DNA"/>
</dbReference>
<dbReference type="Pfam" id="PF13637">
    <property type="entry name" value="Ank_4"/>
    <property type="match status" value="1"/>
</dbReference>
<accession>A0A2I1N995</accession>
<dbReference type="PROSITE" id="PS50297">
    <property type="entry name" value="ANK_REP_REGION"/>
    <property type="match status" value="2"/>
</dbReference>
<organism evidence="4 5">
    <name type="scientific">Campylobacter ureolyticus</name>
    <dbReference type="NCBI Taxonomy" id="827"/>
    <lineage>
        <taxon>Bacteria</taxon>
        <taxon>Pseudomonadati</taxon>
        <taxon>Campylobacterota</taxon>
        <taxon>Epsilonproteobacteria</taxon>
        <taxon>Campylobacterales</taxon>
        <taxon>Campylobacteraceae</taxon>
        <taxon>Campylobacter</taxon>
    </lineage>
</organism>
<name>A0A2I1N995_9BACT</name>
<dbReference type="Gene3D" id="1.25.40.20">
    <property type="entry name" value="Ankyrin repeat-containing domain"/>
    <property type="match status" value="2"/>
</dbReference>
<proteinExistence type="predicted"/>
<evidence type="ECO:0000313" key="5">
    <source>
        <dbReference type="Proteomes" id="UP000234639"/>
    </source>
</evidence>
<sequence length="400" mass="46116">MKKILIFAIFCIFSYANICDEIKKNPNEFFLDSSNKDFFLKDENCFYMAKSLEPLREVSAKIRGLDIDCDGSEAINFWQNFQFVIYKALFTPEIYKTTLKDANSSDLEVNNNREYFQIWALQSFDNYEKFNLFNSLYQVAVPMLVDYYKDDLGYDEGSAIFYASRVANEYLKAAVGSFTSYQIDMLNKSLLNTKFDINLLINYLYTYKPTEIELTNALKTSILLNKDKEFIQTLINWGANLNFGHENTLFYALKNYDILKFLLKNGAMINYKNSFGKTPIFYACELNDERLVAFLIQNGADVNAKIISNYEKIALSSSGSLPFKLCALNHTSKNLLMHAAKYSNLNIVKLLIQNGANIDEVDDMGYNAADFALQNNDLEVLRYLEGLGLKRHNFLGEYYE</sequence>